<dbReference type="Proteomes" id="UP000887565">
    <property type="component" value="Unplaced"/>
</dbReference>
<proteinExistence type="predicted"/>
<name>A0A915LA47_ROMCU</name>
<protein>
    <submittedName>
        <fullName evidence="2">Uncharacterized protein</fullName>
    </submittedName>
</protein>
<dbReference type="WBParaSite" id="nRc.2.0.1.t47995-RA">
    <property type="protein sequence ID" value="nRc.2.0.1.t47995-RA"/>
    <property type="gene ID" value="nRc.2.0.1.g47995"/>
</dbReference>
<evidence type="ECO:0000313" key="1">
    <source>
        <dbReference type="Proteomes" id="UP000887565"/>
    </source>
</evidence>
<organism evidence="1 2">
    <name type="scientific">Romanomermis culicivorax</name>
    <name type="common">Nematode worm</name>
    <dbReference type="NCBI Taxonomy" id="13658"/>
    <lineage>
        <taxon>Eukaryota</taxon>
        <taxon>Metazoa</taxon>
        <taxon>Ecdysozoa</taxon>
        <taxon>Nematoda</taxon>
        <taxon>Enoplea</taxon>
        <taxon>Dorylaimia</taxon>
        <taxon>Mermithida</taxon>
        <taxon>Mermithoidea</taxon>
        <taxon>Mermithidae</taxon>
        <taxon>Romanomermis</taxon>
    </lineage>
</organism>
<evidence type="ECO:0000313" key="2">
    <source>
        <dbReference type="WBParaSite" id="nRc.2.0.1.t47995-RA"/>
    </source>
</evidence>
<accession>A0A915LA47</accession>
<reference evidence="2" key="1">
    <citation type="submission" date="2022-11" db="UniProtKB">
        <authorList>
            <consortium name="WormBaseParasite"/>
        </authorList>
    </citation>
    <scope>IDENTIFICATION</scope>
</reference>
<keyword evidence="1" id="KW-1185">Reference proteome</keyword>
<dbReference type="AlphaFoldDB" id="A0A915LA47"/>
<sequence>MCIESIYSKRSYNKTKPVFSEHYWSAIYSGNRGCHPKLCVRRCTFHVSTRRARAGIDNRNRYFCYEGKIRIGGMFRLEKNQQSLDRQACILQDASKLKDDNISTMVKIVTQIFSV</sequence>